<organism evidence="1 2">
    <name type="scientific">Morus notabilis</name>
    <dbReference type="NCBI Taxonomy" id="981085"/>
    <lineage>
        <taxon>Eukaryota</taxon>
        <taxon>Viridiplantae</taxon>
        <taxon>Streptophyta</taxon>
        <taxon>Embryophyta</taxon>
        <taxon>Tracheophyta</taxon>
        <taxon>Spermatophyta</taxon>
        <taxon>Magnoliopsida</taxon>
        <taxon>eudicotyledons</taxon>
        <taxon>Gunneridae</taxon>
        <taxon>Pentapetalae</taxon>
        <taxon>rosids</taxon>
        <taxon>fabids</taxon>
        <taxon>Rosales</taxon>
        <taxon>Moraceae</taxon>
        <taxon>Moreae</taxon>
        <taxon>Morus</taxon>
    </lineage>
</organism>
<dbReference type="EMBL" id="KE345018">
    <property type="protein sequence ID" value="EXB89985.1"/>
    <property type="molecule type" value="Genomic_DNA"/>
</dbReference>
<accession>W9RGV0</accession>
<reference evidence="2" key="1">
    <citation type="submission" date="2013-01" db="EMBL/GenBank/DDBJ databases">
        <title>Draft Genome Sequence of a Mulberry Tree, Morus notabilis C.K. Schneid.</title>
        <authorList>
            <person name="He N."/>
            <person name="Zhao S."/>
        </authorList>
    </citation>
    <scope>NUCLEOTIDE SEQUENCE</scope>
</reference>
<evidence type="ECO:0000313" key="1">
    <source>
        <dbReference type="EMBL" id="EXB89985.1"/>
    </source>
</evidence>
<proteinExistence type="predicted"/>
<name>W9RGV0_9ROSA</name>
<protein>
    <submittedName>
        <fullName evidence="1">Uncharacterized protein</fullName>
    </submittedName>
</protein>
<evidence type="ECO:0000313" key="2">
    <source>
        <dbReference type="Proteomes" id="UP000030645"/>
    </source>
</evidence>
<dbReference type="Proteomes" id="UP000030645">
    <property type="component" value="Unassembled WGS sequence"/>
</dbReference>
<keyword evidence="2" id="KW-1185">Reference proteome</keyword>
<dbReference type="AlphaFoldDB" id="W9RGV0"/>
<sequence length="117" mass="12865">MLAVSNRRLVTELRRGLQQLAAELQRLMAGSPTTDCRTLVAVRRVSSYRRRNSSVCPVTNGGTPVAVRRLFGNHPTAFSRSRPTIFGWPLSGGISRVRPAASLAAIICQTMYHSLKD</sequence>
<gene>
    <name evidence="1" type="ORF">L484_023638</name>
</gene>